<dbReference type="OrthoDB" id="9767940at2"/>
<keyword evidence="1" id="KW-0460">Magnesium</keyword>
<dbReference type="CDD" id="cd03522">
    <property type="entry name" value="MoeA_like"/>
    <property type="match status" value="1"/>
</dbReference>
<dbReference type="InterPro" id="IPR001453">
    <property type="entry name" value="MoaB/Mog_dom"/>
</dbReference>
<accession>A0A161X665</accession>
<dbReference type="SUPFAM" id="SSF53218">
    <property type="entry name" value="Molybdenum cofactor biosynthesis proteins"/>
    <property type="match status" value="1"/>
</dbReference>
<dbReference type="InterPro" id="IPR036425">
    <property type="entry name" value="MoaB/Mog-like_dom_sf"/>
</dbReference>
<reference evidence="3" key="1">
    <citation type="submission" date="2016-04" db="EMBL/GenBank/DDBJ databases">
        <title>Genome sequence of Clostridium magnum DSM 2767.</title>
        <authorList>
            <person name="Poehlein A."/>
            <person name="Uhlig R."/>
            <person name="Fischer R."/>
            <person name="Bahl H."/>
            <person name="Daniel R."/>
        </authorList>
    </citation>
    <scope>NUCLEOTIDE SEQUENCE [LARGE SCALE GENOMIC DNA]</scope>
    <source>
        <strain evidence="3">DSM 2767</strain>
    </source>
</reference>
<dbReference type="Gene3D" id="3.40.980.10">
    <property type="entry name" value="MoaB/Mog-like domain"/>
    <property type="match status" value="1"/>
</dbReference>
<name>A0A161X665_9CLOT</name>
<dbReference type="GO" id="GO:0061599">
    <property type="term" value="F:molybdopterin molybdotransferase activity"/>
    <property type="evidence" value="ECO:0007669"/>
    <property type="project" value="UniProtKB-UniRule"/>
</dbReference>
<gene>
    <name evidence="3" type="primary">moeA_4</name>
    <name evidence="3" type="ORF">CLMAG_50070</name>
</gene>
<dbReference type="GO" id="GO:0046872">
    <property type="term" value="F:metal ion binding"/>
    <property type="evidence" value="ECO:0007669"/>
    <property type="project" value="UniProtKB-UniRule"/>
</dbReference>
<dbReference type="PATRIC" id="fig|1121326.3.peg.5071"/>
<sequence length="343" mass="37237">MKILPVEDAVGMILAHDMTEIVPGKSSGAAFKKGHVIKKEDIPRLLNMGKEHIYIMEFKAGDVHENEAAIRMAKAAAGQGIEFSGPSEGKVSLSSKYPGLLKVNFKALAEINSIDEAMFATLHTNQFINENTKIAGTRIIPLVIDEEKVKVVEEICKINYPIIEVKPLKKLKIGIVTTGNEVFYKRIEDKFGPVIEKKFKELGCSVIKQIFSKDDADMIAESIKTLIDEGADIITTTGGMSVDPDDVTPTGIRKSGANIISYGAPTLPGAMFLLSYIDNIPVLGLPGCVMYNDRTIFDLVVPRLVAGEIVTKQDIVKLGHGGLCTGCETCRYPNCGFGKGGLY</sequence>
<evidence type="ECO:0000313" key="3">
    <source>
        <dbReference type="EMBL" id="KZL89516.1"/>
    </source>
</evidence>
<dbReference type="RefSeq" id="WP_066628538.1">
    <property type="nucleotide sequence ID" value="NZ_FQXL01000007.1"/>
</dbReference>
<evidence type="ECO:0000256" key="1">
    <source>
        <dbReference type="RuleBase" id="RU365090"/>
    </source>
</evidence>
<feature type="domain" description="MoaB/Mog" evidence="2">
    <location>
        <begin position="174"/>
        <end position="306"/>
    </location>
</feature>
<dbReference type="SMART" id="SM00852">
    <property type="entry name" value="MoCF_biosynth"/>
    <property type="match status" value="1"/>
</dbReference>
<dbReference type="InterPro" id="IPR038987">
    <property type="entry name" value="MoeA-like"/>
</dbReference>
<comment type="similarity">
    <text evidence="1">Belongs to the MoeA family.</text>
</comment>
<dbReference type="EC" id="2.10.1.1" evidence="1"/>
<dbReference type="EMBL" id="LWAE01000008">
    <property type="protein sequence ID" value="KZL89516.1"/>
    <property type="molecule type" value="Genomic_DNA"/>
</dbReference>
<dbReference type="Pfam" id="PF00994">
    <property type="entry name" value="MoCF_biosynth"/>
    <property type="match status" value="1"/>
</dbReference>
<proteinExistence type="inferred from homology"/>
<comment type="pathway">
    <text evidence="1">Cofactor biosynthesis; molybdopterin biosynthesis.</text>
</comment>
<dbReference type="AlphaFoldDB" id="A0A161X665"/>
<dbReference type="PANTHER" id="PTHR10192">
    <property type="entry name" value="MOLYBDOPTERIN BIOSYNTHESIS PROTEIN"/>
    <property type="match status" value="1"/>
</dbReference>
<evidence type="ECO:0000259" key="2">
    <source>
        <dbReference type="SMART" id="SM00852"/>
    </source>
</evidence>
<comment type="function">
    <text evidence="1">Catalyzes the insertion of molybdate into adenylated molybdopterin with the concomitant release of AMP.</text>
</comment>
<dbReference type="UniPathway" id="UPA00344"/>
<protein>
    <recommendedName>
        <fullName evidence="1">Molybdopterin molybdenumtransferase</fullName>
        <ecNumber evidence="1">2.10.1.1</ecNumber>
    </recommendedName>
</protein>
<evidence type="ECO:0000313" key="4">
    <source>
        <dbReference type="Proteomes" id="UP000076603"/>
    </source>
</evidence>
<comment type="cofactor">
    <cofactor evidence="1">
        <name>Mg(2+)</name>
        <dbReference type="ChEBI" id="CHEBI:18420"/>
    </cofactor>
</comment>
<dbReference type="GO" id="GO:0006777">
    <property type="term" value="P:Mo-molybdopterin cofactor biosynthetic process"/>
    <property type="evidence" value="ECO:0007669"/>
    <property type="project" value="UniProtKB-UniRule"/>
</dbReference>
<comment type="caution">
    <text evidence="3">The sequence shown here is derived from an EMBL/GenBank/DDBJ whole genome shotgun (WGS) entry which is preliminary data.</text>
</comment>
<dbReference type="STRING" id="1121326.CLMAG_50070"/>
<dbReference type="GO" id="GO:0005829">
    <property type="term" value="C:cytosol"/>
    <property type="evidence" value="ECO:0007669"/>
    <property type="project" value="TreeGrafter"/>
</dbReference>
<comment type="catalytic activity">
    <reaction evidence="1">
        <text>adenylyl-molybdopterin + molybdate = Mo-molybdopterin + AMP + H(+)</text>
        <dbReference type="Rhea" id="RHEA:35047"/>
        <dbReference type="ChEBI" id="CHEBI:15378"/>
        <dbReference type="ChEBI" id="CHEBI:36264"/>
        <dbReference type="ChEBI" id="CHEBI:62727"/>
        <dbReference type="ChEBI" id="CHEBI:71302"/>
        <dbReference type="ChEBI" id="CHEBI:456215"/>
    </reaction>
</comment>
<keyword evidence="1" id="KW-0501">Molybdenum cofactor biosynthesis</keyword>
<dbReference type="Proteomes" id="UP000076603">
    <property type="component" value="Unassembled WGS sequence"/>
</dbReference>
<keyword evidence="1" id="KW-0500">Molybdenum</keyword>
<dbReference type="PANTHER" id="PTHR10192:SF28">
    <property type="entry name" value="MOLYBDOPTERIN MOLYBDENUMTRANSFERASE"/>
    <property type="match status" value="1"/>
</dbReference>
<keyword evidence="1 3" id="KW-0808">Transferase</keyword>
<keyword evidence="4" id="KW-1185">Reference proteome</keyword>
<keyword evidence="1" id="KW-0479">Metal-binding</keyword>
<organism evidence="3 4">
    <name type="scientific">Clostridium magnum DSM 2767</name>
    <dbReference type="NCBI Taxonomy" id="1121326"/>
    <lineage>
        <taxon>Bacteria</taxon>
        <taxon>Bacillati</taxon>
        <taxon>Bacillota</taxon>
        <taxon>Clostridia</taxon>
        <taxon>Eubacteriales</taxon>
        <taxon>Clostridiaceae</taxon>
        <taxon>Clostridium</taxon>
    </lineage>
</organism>